<dbReference type="PROSITE" id="PS01124">
    <property type="entry name" value="HTH_ARAC_FAMILY_2"/>
    <property type="match status" value="1"/>
</dbReference>
<reference evidence="6" key="1">
    <citation type="journal article" date="2019" name="Int. J. Syst. Evol. Microbiol.">
        <title>The Global Catalogue of Microorganisms (GCM) 10K type strain sequencing project: providing services to taxonomists for standard genome sequencing and annotation.</title>
        <authorList>
            <consortium name="The Broad Institute Genomics Platform"/>
            <consortium name="The Broad Institute Genome Sequencing Center for Infectious Disease"/>
            <person name="Wu L."/>
            <person name="Ma J."/>
        </authorList>
    </citation>
    <scope>NUCLEOTIDE SEQUENCE [LARGE SCALE GENOMIC DNA]</scope>
    <source>
        <strain evidence="6">KCTC 42984</strain>
    </source>
</reference>
<organism evidence="5 6">
    <name type="scientific">Novosphingobium bradum</name>
    <dbReference type="NCBI Taxonomy" id="1737444"/>
    <lineage>
        <taxon>Bacteria</taxon>
        <taxon>Pseudomonadati</taxon>
        <taxon>Pseudomonadota</taxon>
        <taxon>Alphaproteobacteria</taxon>
        <taxon>Sphingomonadales</taxon>
        <taxon>Sphingomonadaceae</taxon>
        <taxon>Novosphingobium</taxon>
    </lineage>
</organism>
<evidence type="ECO:0000256" key="2">
    <source>
        <dbReference type="ARBA" id="ARBA00023125"/>
    </source>
</evidence>
<accession>A0ABV7IUX2</accession>
<dbReference type="Gene3D" id="1.10.10.60">
    <property type="entry name" value="Homeodomain-like"/>
    <property type="match status" value="1"/>
</dbReference>
<evidence type="ECO:0000313" key="5">
    <source>
        <dbReference type="EMBL" id="MFC3173997.1"/>
    </source>
</evidence>
<sequence>MHLYSLPFGQDAATEFDRPDHYADGLQLLLPSLEARSLSGLDDFASIIAKRQVDGIGLIANASTPLEASVGQSNGWHLLVPCNGSGVLRCENTDHDLAAGRDAILLPNLARTSQTSAGSAAIVAIDIARLNATLAAHAGPDAPAPRLCERPHLLDLERRPAAFPTFLAISRLIDAVQEDPALAHQFGVGDLIYRWVAANLAGDEAKAVQPAPPPSRLDELCDRIRASRNRPLTLTEMCRESAMSARTLQYAFATRFGCSPMEWQRRERMLMAQALLLEGQTRNITELAMELGFSSSAAFATQYRRYVHEPPSSTLRRSGRSIA</sequence>
<dbReference type="Proteomes" id="UP001595604">
    <property type="component" value="Unassembled WGS sequence"/>
</dbReference>
<dbReference type="SUPFAM" id="SSF46689">
    <property type="entry name" value="Homeodomain-like"/>
    <property type="match status" value="2"/>
</dbReference>
<dbReference type="Pfam" id="PF12833">
    <property type="entry name" value="HTH_18"/>
    <property type="match status" value="1"/>
</dbReference>
<proteinExistence type="predicted"/>
<name>A0ABV7IUX2_9SPHN</name>
<dbReference type="SMART" id="SM00342">
    <property type="entry name" value="HTH_ARAC"/>
    <property type="match status" value="1"/>
</dbReference>
<evidence type="ECO:0000256" key="1">
    <source>
        <dbReference type="ARBA" id="ARBA00023015"/>
    </source>
</evidence>
<dbReference type="PANTHER" id="PTHR46796:SF12">
    <property type="entry name" value="HTH-TYPE DNA-BINDING TRANSCRIPTIONAL ACTIVATOR EUTR"/>
    <property type="match status" value="1"/>
</dbReference>
<dbReference type="PANTHER" id="PTHR46796">
    <property type="entry name" value="HTH-TYPE TRANSCRIPTIONAL ACTIVATOR RHAS-RELATED"/>
    <property type="match status" value="1"/>
</dbReference>
<feature type="domain" description="HTH araC/xylS-type" evidence="4">
    <location>
        <begin position="218"/>
        <end position="317"/>
    </location>
</feature>
<keyword evidence="6" id="KW-1185">Reference proteome</keyword>
<protein>
    <submittedName>
        <fullName evidence="5">Helix-turn-helix domain-containing protein</fullName>
    </submittedName>
</protein>
<evidence type="ECO:0000313" key="6">
    <source>
        <dbReference type="Proteomes" id="UP001595604"/>
    </source>
</evidence>
<dbReference type="InterPro" id="IPR009057">
    <property type="entry name" value="Homeodomain-like_sf"/>
</dbReference>
<dbReference type="RefSeq" id="WP_379509375.1">
    <property type="nucleotide sequence ID" value="NZ_JBHRTQ010000007.1"/>
</dbReference>
<evidence type="ECO:0000259" key="4">
    <source>
        <dbReference type="PROSITE" id="PS01124"/>
    </source>
</evidence>
<dbReference type="EMBL" id="JBHRTQ010000007">
    <property type="protein sequence ID" value="MFC3173997.1"/>
    <property type="molecule type" value="Genomic_DNA"/>
</dbReference>
<dbReference type="InterPro" id="IPR018060">
    <property type="entry name" value="HTH_AraC"/>
</dbReference>
<keyword evidence="3" id="KW-0804">Transcription</keyword>
<evidence type="ECO:0000256" key="3">
    <source>
        <dbReference type="ARBA" id="ARBA00023163"/>
    </source>
</evidence>
<dbReference type="InterPro" id="IPR050204">
    <property type="entry name" value="AraC_XylS_family_regulators"/>
</dbReference>
<keyword evidence="1" id="KW-0805">Transcription regulation</keyword>
<gene>
    <name evidence="5" type="ORF">ACFOD9_07035</name>
</gene>
<comment type="caution">
    <text evidence="5">The sequence shown here is derived from an EMBL/GenBank/DDBJ whole genome shotgun (WGS) entry which is preliminary data.</text>
</comment>
<keyword evidence="2" id="KW-0238">DNA-binding</keyword>